<evidence type="ECO:0000313" key="2">
    <source>
        <dbReference type="Proteomes" id="UP001597227"/>
    </source>
</evidence>
<reference evidence="2" key="1">
    <citation type="journal article" date="2019" name="Int. J. Syst. Evol. Microbiol.">
        <title>The Global Catalogue of Microorganisms (GCM) 10K type strain sequencing project: providing services to taxonomists for standard genome sequencing and annotation.</title>
        <authorList>
            <consortium name="The Broad Institute Genomics Platform"/>
            <consortium name="The Broad Institute Genome Sequencing Center for Infectious Disease"/>
            <person name="Wu L."/>
            <person name="Ma J."/>
        </authorList>
    </citation>
    <scope>NUCLEOTIDE SEQUENCE [LARGE SCALE GENOMIC DNA]</scope>
    <source>
        <strain evidence="2">CCUG 15531</strain>
    </source>
</reference>
<accession>A0ABW4MJC2</accession>
<name>A0ABW4MJC2_9BACI</name>
<keyword evidence="2" id="KW-1185">Reference proteome</keyword>
<sequence>MTKRIIEAKSKEPVPVKKTKKTIHQILLKLQSQGVNASLSKKRSKFVLGS</sequence>
<organism evidence="1 2">
    <name type="scientific">Fredinandcohnia salidurans</name>
    <dbReference type="NCBI Taxonomy" id="2595041"/>
    <lineage>
        <taxon>Bacteria</taxon>
        <taxon>Bacillati</taxon>
        <taxon>Bacillota</taxon>
        <taxon>Bacilli</taxon>
        <taxon>Bacillales</taxon>
        <taxon>Bacillaceae</taxon>
        <taxon>Fredinandcohnia</taxon>
    </lineage>
</organism>
<dbReference type="EMBL" id="JBHUEK010000007">
    <property type="protein sequence ID" value="MFD1778094.1"/>
    <property type="molecule type" value="Genomic_DNA"/>
</dbReference>
<evidence type="ECO:0000313" key="1">
    <source>
        <dbReference type="EMBL" id="MFD1778094.1"/>
    </source>
</evidence>
<protein>
    <submittedName>
        <fullName evidence="1">Uncharacterized protein</fullName>
    </submittedName>
</protein>
<dbReference type="RefSeq" id="WP_304214056.1">
    <property type="nucleotide sequence ID" value="NZ_JBHUEK010000007.1"/>
</dbReference>
<proteinExistence type="predicted"/>
<comment type="caution">
    <text evidence="1">The sequence shown here is derived from an EMBL/GenBank/DDBJ whole genome shotgun (WGS) entry which is preliminary data.</text>
</comment>
<dbReference type="Proteomes" id="UP001597227">
    <property type="component" value="Unassembled WGS sequence"/>
</dbReference>
<gene>
    <name evidence="1" type="ORF">ACFSFW_05395</name>
</gene>